<dbReference type="PANTHER" id="PTHR24026">
    <property type="entry name" value="FAT ATYPICAL CADHERIN-RELATED"/>
    <property type="match status" value="1"/>
</dbReference>
<dbReference type="CDD" id="cd11304">
    <property type="entry name" value="Cadherin_repeat"/>
    <property type="match status" value="4"/>
</dbReference>
<evidence type="ECO:0000256" key="4">
    <source>
        <dbReference type="ARBA" id="ARBA00022837"/>
    </source>
</evidence>
<dbReference type="EMBL" id="KZ308260">
    <property type="protein sequence ID" value="KAG8225978.1"/>
    <property type="molecule type" value="Genomic_DNA"/>
</dbReference>
<protein>
    <recommendedName>
        <fullName evidence="8">Cadherin domain-containing protein</fullName>
    </recommendedName>
</protein>
<dbReference type="SUPFAM" id="SSF49313">
    <property type="entry name" value="Cadherin-like"/>
    <property type="match status" value="4"/>
</dbReference>
<dbReference type="FunFam" id="2.60.40.60:FF:000134">
    <property type="entry name" value="protocadherin Fat 4"/>
    <property type="match status" value="1"/>
</dbReference>
<dbReference type="AlphaFoldDB" id="A0A8K0NY96"/>
<accession>A0A8K0NY96</accession>
<gene>
    <name evidence="9" type="ORF">J437_LFUL006207</name>
</gene>
<feature type="non-terminal residue" evidence="9">
    <location>
        <position position="1"/>
    </location>
</feature>
<evidence type="ECO:0000256" key="2">
    <source>
        <dbReference type="ARBA" id="ARBA00022692"/>
    </source>
</evidence>
<dbReference type="Proteomes" id="UP000792457">
    <property type="component" value="Unassembled WGS sequence"/>
</dbReference>
<dbReference type="InterPro" id="IPR015919">
    <property type="entry name" value="Cadherin-like_sf"/>
</dbReference>
<keyword evidence="4 7" id="KW-0106">Calcium</keyword>
<dbReference type="PROSITE" id="PS00232">
    <property type="entry name" value="CADHERIN_1"/>
    <property type="match status" value="2"/>
</dbReference>
<evidence type="ECO:0000256" key="7">
    <source>
        <dbReference type="PROSITE-ProRule" id="PRU00043"/>
    </source>
</evidence>
<evidence type="ECO:0000256" key="3">
    <source>
        <dbReference type="ARBA" id="ARBA00022737"/>
    </source>
</evidence>
<keyword evidence="10" id="KW-1185">Reference proteome</keyword>
<dbReference type="PANTHER" id="PTHR24026:SF126">
    <property type="entry name" value="PROTOCADHERIN FAT 4"/>
    <property type="match status" value="1"/>
</dbReference>
<evidence type="ECO:0000313" key="9">
    <source>
        <dbReference type="EMBL" id="KAG8225978.1"/>
    </source>
</evidence>
<evidence type="ECO:0000256" key="5">
    <source>
        <dbReference type="ARBA" id="ARBA00022989"/>
    </source>
</evidence>
<feature type="domain" description="Cadherin" evidence="8">
    <location>
        <begin position="209"/>
        <end position="366"/>
    </location>
</feature>
<dbReference type="GO" id="GO:0005509">
    <property type="term" value="F:calcium ion binding"/>
    <property type="evidence" value="ECO:0007669"/>
    <property type="project" value="UniProtKB-UniRule"/>
</dbReference>
<evidence type="ECO:0000256" key="6">
    <source>
        <dbReference type="ARBA" id="ARBA00023136"/>
    </source>
</evidence>
<name>A0A8K0NY96_LADFU</name>
<keyword evidence="2" id="KW-0812">Transmembrane</keyword>
<keyword evidence="5" id="KW-1133">Transmembrane helix</keyword>
<dbReference type="SMART" id="SM00112">
    <property type="entry name" value="CA"/>
    <property type="match status" value="3"/>
</dbReference>
<reference evidence="9" key="2">
    <citation type="submission" date="2017-10" db="EMBL/GenBank/DDBJ databases">
        <title>Ladona fulva Genome sequencing and assembly.</title>
        <authorList>
            <person name="Murali S."/>
            <person name="Richards S."/>
            <person name="Bandaranaike D."/>
            <person name="Bellair M."/>
            <person name="Blankenburg K."/>
            <person name="Chao H."/>
            <person name="Dinh H."/>
            <person name="Doddapaneni H."/>
            <person name="Dugan-Rocha S."/>
            <person name="Elkadiri S."/>
            <person name="Gnanaolivu R."/>
            <person name="Hernandez B."/>
            <person name="Skinner E."/>
            <person name="Javaid M."/>
            <person name="Lee S."/>
            <person name="Li M."/>
            <person name="Ming W."/>
            <person name="Munidasa M."/>
            <person name="Muniz J."/>
            <person name="Nguyen L."/>
            <person name="Hughes D."/>
            <person name="Osuji N."/>
            <person name="Pu L.-L."/>
            <person name="Puazo M."/>
            <person name="Qu C."/>
            <person name="Quiroz J."/>
            <person name="Raj R."/>
            <person name="Weissenberger G."/>
            <person name="Xin Y."/>
            <person name="Zou X."/>
            <person name="Han Y."/>
            <person name="Worley K."/>
            <person name="Muzny D."/>
            <person name="Gibbs R."/>
        </authorList>
    </citation>
    <scope>NUCLEOTIDE SEQUENCE</scope>
    <source>
        <strain evidence="9">Sampled in the wild</strain>
    </source>
</reference>
<keyword evidence="6" id="KW-0472">Membrane</keyword>
<evidence type="ECO:0000259" key="8">
    <source>
        <dbReference type="PROSITE" id="PS50268"/>
    </source>
</evidence>
<keyword evidence="3" id="KW-0677">Repeat</keyword>
<comment type="subcellular location">
    <subcellularLocation>
        <location evidence="1">Membrane</location>
    </subcellularLocation>
</comment>
<proteinExistence type="predicted"/>
<sequence>MHIDSGFLGTVLPRDNLKCGTGGVKLVYGLRNGVVRYSIYSGDPNGYFTIDPVSGAIRTASELDHEAYQSVLLNVQAMSGDPPSYGHCQVNVIIHDVNDNAPEFDSPTVRISVPENVELGAALYAAHASDPDGGDNGAVRYSLSVNPGALFAVDPRRGTLTLARHLDYETATRHALVVAASDLGSPPLSSNLTIHVEVQDVNDNPPVFERPEYTASVPESLAANSQVVQVSASDSDTGNNARLTYSVFRIIIINVFIGRNPCVSHHEFTALVVEVSTRIQPDIPLIHFYRLLPSEGYKPGTSSGEFDVFGIFPNSGSVYLRQPLDREKRSRYVLRVVATDNGTPAGTATASIVIVVTDVNDNDPEFTKPAYEFTVEENMGSGTIVGTLHATDQDLGPNAAIRYSLSPANGSFHVDPINGEYRKQ</sequence>
<dbReference type="GO" id="GO:0007156">
    <property type="term" value="P:homophilic cell adhesion via plasma membrane adhesion molecules"/>
    <property type="evidence" value="ECO:0007669"/>
    <property type="project" value="InterPro"/>
</dbReference>
<feature type="domain" description="Cadherin" evidence="8">
    <location>
        <begin position="32"/>
        <end position="104"/>
    </location>
</feature>
<organism evidence="9 10">
    <name type="scientific">Ladona fulva</name>
    <name type="common">Scarce chaser dragonfly</name>
    <name type="synonym">Libellula fulva</name>
    <dbReference type="NCBI Taxonomy" id="123851"/>
    <lineage>
        <taxon>Eukaryota</taxon>
        <taxon>Metazoa</taxon>
        <taxon>Ecdysozoa</taxon>
        <taxon>Arthropoda</taxon>
        <taxon>Hexapoda</taxon>
        <taxon>Insecta</taxon>
        <taxon>Pterygota</taxon>
        <taxon>Palaeoptera</taxon>
        <taxon>Odonata</taxon>
        <taxon>Epiprocta</taxon>
        <taxon>Anisoptera</taxon>
        <taxon>Libelluloidea</taxon>
        <taxon>Libellulidae</taxon>
        <taxon>Ladona</taxon>
    </lineage>
</organism>
<dbReference type="InterPro" id="IPR002126">
    <property type="entry name" value="Cadherin-like_dom"/>
</dbReference>
<evidence type="ECO:0000256" key="1">
    <source>
        <dbReference type="ARBA" id="ARBA00004370"/>
    </source>
</evidence>
<feature type="domain" description="Cadherin" evidence="8">
    <location>
        <begin position="105"/>
        <end position="208"/>
    </location>
</feature>
<reference evidence="9" key="1">
    <citation type="submission" date="2013-04" db="EMBL/GenBank/DDBJ databases">
        <authorList>
            <person name="Qu J."/>
            <person name="Murali S.C."/>
            <person name="Bandaranaike D."/>
            <person name="Bellair M."/>
            <person name="Blankenburg K."/>
            <person name="Chao H."/>
            <person name="Dinh H."/>
            <person name="Doddapaneni H."/>
            <person name="Downs B."/>
            <person name="Dugan-Rocha S."/>
            <person name="Elkadiri S."/>
            <person name="Gnanaolivu R.D."/>
            <person name="Hernandez B."/>
            <person name="Javaid M."/>
            <person name="Jayaseelan J.C."/>
            <person name="Lee S."/>
            <person name="Li M."/>
            <person name="Ming W."/>
            <person name="Munidasa M."/>
            <person name="Muniz J."/>
            <person name="Nguyen L."/>
            <person name="Ongeri F."/>
            <person name="Osuji N."/>
            <person name="Pu L.-L."/>
            <person name="Puazo M."/>
            <person name="Qu C."/>
            <person name="Quiroz J."/>
            <person name="Raj R."/>
            <person name="Weissenberger G."/>
            <person name="Xin Y."/>
            <person name="Zou X."/>
            <person name="Han Y."/>
            <person name="Richards S."/>
            <person name="Worley K."/>
            <person name="Muzny D."/>
            <person name="Gibbs R."/>
        </authorList>
    </citation>
    <scope>NUCLEOTIDE SEQUENCE</scope>
    <source>
        <strain evidence="9">Sampled in the wild</strain>
    </source>
</reference>
<evidence type="ECO:0000313" key="10">
    <source>
        <dbReference type="Proteomes" id="UP000792457"/>
    </source>
</evidence>
<dbReference type="InterPro" id="IPR020894">
    <property type="entry name" value="Cadherin_CS"/>
</dbReference>
<feature type="domain" description="Cadherin" evidence="8">
    <location>
        <begin position="367"/>
        <end position="419"/>
    </location>
</feature>
<dbReference type="PRINTS" id="PR00205">
    <property type="entry name" value="CADHERIN"/>
</dbReference>
<dbReference type="PROSITE" id="PS50268">
    <property type="entry name" value="CADHERIN_2"/>
    <property type="match status" value="4"/>
</dbReference>
<dbReference type="OrthoDB" id="6252479at2759"/>
<dbReference type="GO" id="GO:0005886">
    <property type="term" value="C:plasma membrane"/>
    <property type="evidence" value="ECO:0007669"/>
    <property type="project" value="UniProtKB-SubCell"/>
</dbReference>
<dbReference type="Gene3D" id="2.60.40.60">
    <property type="entry name" value="Cadherins"/>
    <property type="match status" value="5"/>
</dbReference>
<dbReference type="Pfam" id="PF00028">
    <property type="entry name" value="Cadherin"/>
    <property type="match status" value="4"/>
</dbReference>
<comment type="caution">
    <text evidence="9">The sequence shown here is derived from an EMBL/GenBank/DDBJ whole genome shotgun (WGS) entry which is preliminary data.</text>
</comment>